<accession>A0ABW4FNI8</accession>
<sequence>MRDRSQEATFLPAVESHRTGSFMDLRKTALVLIDMQQESKYGIENVDEAVAATVPLIEACRQLAVPILYTRHVSRVDAIGLPNNEVLDDAGRPIYYRSDSDAVNVIGELAPHPEDIVVEKHRWSGFHETALDLMLRSLGVKHLIIGGFVTDGCLMTTVFDAYARDYQVNLVKDICAATNSGSHQAAILMMANWVYDIEIVDAAEMIKKLRGQPHRSWRSNAPDQLQFKADTLDEVFAKLG</sequence>
<feature type="domain" description="Isochorismatase-like" evidence="2">
    <location>
        <begin position="28"/>
        <end position="195"/>
    </location>
</feature>
<reference evidence="4" key="1">
    <citation type="journal article" date="2019" name="Int. J. Syst. Evol. Microbiol.">
        <title>The Global Catalogue of Microorganisms (GCM) 10K type strain sequencing project: providing services to taxonomists for standard genome sequencing and annotation.</title>
        <authorList>
            <consortium name="The Broad Institute Genomics Platform"/>
            <consortium name="The Broad Institute Genome Sequencing Center for Infectious Disease"/>
            <person name="Wu L."/>
            <person name="Ma J."/>
        </authorList>
    </citation>
    <scope>NUCLEOTIDE SEQUENCE [LARGE SCALE GENOMIC DNA]</scope>
    <source>
        <strain evidence="4">JCM 12165</strain>
    </source>
</reference>
<name>A0ABW4FNI8_9PSEU</name>
<dbReference type="InterPro" id="IPR036380">
    <property type="entry name" value="Isochorismatase-like_sf"/>
</dbReference>
<keyword evidence="1 3" id="KW-0378">Hydrolase</keyword>
<dbReference type="InterPro" id="IPR050272">
    <property type="entry name" value="Isochorismatase-like_hydrls"/>
</dbReference>
<dbReference type="Gene3D" id="3.40.50.850">
    <property type="entry name" value="Isochorismatase-like"/>
    <property type="match status" value="1"/>
</dbReference>
<evidence type="ECO:0000259" key="2">
    <source>
        <dbReference type="Pfam" id="PF00857"/>
    </source>
</evidence>
<dbReference type="PANTHER" id="PTHR43540">
    <property type="entry name" value="PEROXYUREIDOACRYLATE/UREIDOACRYLATE AMIDOHYDROLASE-RELATED"/>
    <property type="match status" value="1"/>
</dbReference>
<comment type="caution">
    <text evidence="3">The sequence shown here is derived from an EMBL/GenBank/DDBJ whole genome shotgun (WGS) entry which is preliminary data.</text>
</comment>
<keyword evidence="4" id="KW-1185">Reference proteome</keyword>
<dbReference type="Proteomes" id="UP001597145">
    <property type="component" value="Unassembled WGS sequence"/>
</dbReference>
<evidence type="ECO:0000313" key="4">
    <source>
        <dbReference type="Proteomes" id="UP001597145"/>
    </source>
</evidence>
<dbReference type="GO" id="GO:0016787">
    <property type="term" value="F:hydrolase activity"/>
    <property type="evidence" value="ECO:0007669"/>
    <property type="project" value="UniProtKB-KW"/>
</dbReference>
<evidence type="ECO:0000256" key="1">
    <source>
        <dbReference type="ARBA" id="ARBA00022801"/>
    </source>
</evidence>
<dbReference type="InterPro" id="IPR000868">
    <property type="entry name" value="Isochorismatase-like_dom"/>
</dbReference>
<dbReference type="EMBL" id="JBHUCP010000012">
    <property type="protein sequence ID" value="MFD1531509.1"/>
    <property type="molecule type" value="Genomic_DNA"/>
</dbReference>
<proteinExistence type="predicted"/>
<evidence type="ECO:0000313" key="3">
    <source>
        <dbReference type="EMBL" id="MFD1531509.1"/>
    </source>
</evidence>
<dbReference type="SUPFAM" id="SSF52499">
    <property type="entry name" value="Isochorismatase-like hydrolases"/>
    <property type="match status" value="1"/>
</dbReference>
<gene>
    <name evidence="3" type="ORF">ACFSCY_18905</name>
</gene>
<protein>
    <submittedName>
        <fullName evidence="3">Cysteine hydrolase family protein</fullName>
    </submittedName>
</protein>
<organism evidence="3 4">
    <name type="scientific">Pseudonocardia aurantiaca</name>
    <dbReference type="NCBI Taxonomy" id="75290"/>
    <lineage>
        <taxon>Bacteria</taxon>
        <taxon>Bacillati</taxon>
        <taxon>Actinomycetota</taxon>
        <taxon>Actinomycetes</taxon>
        <taxon>Pseudonocardiales</taxon>
        <taxon>Pseudonocardiaceae</taxon>
        <taxon>Pseudonocardia</taxon>
    </lineage>
</organism>
<dbReference type="CDD" id="cd00431">
    <property type="entry name" value="cysteine_hydrolases"/>
    <property type="match status" value="1"/>
</dbReference>
<dbReference type="Pfam" id="PF00857">
    <property type="entry name" value="Isochorismatase"/>
    <property type="match status" value="1"/>
</dbReference>
<dbReference type="RefSeq" id="WP_379659839.1">
    <property type="nucleotide sequence ID" value="NZ_JBHUCP010000012.1"/>
</dbReference>